<dbReference type="Proteomes" id="UP000822688">
    <property type="component" value="Chromosome 6"/>
</dbReference>
<proteinExistence type="predicted"/>
<evidence type="ECO:0000256" key="2">
    <source>
        <dbReference type="ARBA" id="ARBA00004906"/>
    </source>
</evidence>
<protein>
    <recommendedName>
        <fullName evidence="4">BTB domain-containing protein</fullName>
    </recommendedName>
</protein>
<feature type="domain" description="BTB" evidence="4">
    <location>
        <begin position="130"/>
        <end position="195"/>
    </location>
</feature>
<comment type="pathway">
    <text evidence="2">Protein modification; protein ubiquitination.</text>
</comment>
<accession>A0A8T0HBR5</accession>
<dbReference type="InterPro" id="IPR044784">
    <property type="entry name" value="At1g01640-like"/>
</dbReference>
<evidence type="ECO:0000256" key="3">
    <source>
        <dbReference type="SAM" id="MobiDB-lite"/>
    </source>
</evidence>
<sequence>MVVEGDAAGGGGGDGGVEFRWLQEGEEESQVAMAMVAVPAGAGPATGEGSAVAGGGVGGVGVAGGGVVGSHNGVKLLSRKRNLKLPRVSGEPTVRSLQAQVKRLEQQREFLSLLRPVLALDVPDVGAAYADVELQACDGSPVYAHKAVLAAKSKEFHAAFRANADVKVIEVSEMTPQELKVFVTFLYTGSISNNITLECMPTFFRAAEKYKVQFLADICEDTLLSNISRENAITTFDIAKKHCSSSVREAVLMKAMKMGEISTYDEYKHYTQKDPGLLLELYEQLSERIGPLLAKRRRISTDIGTSEQDLVNNTFIIYDGCDGKSDSDDENSEDHLQADEREMKPENEIAPGEAMLLNGSSRDGGNGGSSGGGGVFWQGGPPIPPQHNRSFAAGYDPTRVPGPRPTYEGQMIPAAYGVPPFMPSMHMSGSLPRGGFAGAVVQGAPGMMERSVGGDELMVQETRGKKLPIDAQAKIEGRRGQNWTNCEVEALIALRGEMHEEFERNKQKQGVNTWNKLHSRMLAVCRGFRKSANACKKKYSILYNEYKKDRECTKDINNEGLVAGGLPRSKKCAFFDQMDMWYQNRPRLKVDANQGEHLDSPCTSADDAELKEE</sequence>
<dbReference type="AlphaFoldDB" id="A0A8T0HBR5"/>
<dbReference type="PANTHER" id="PTHR47274">
    <property type="entry name" value="BTB/POZ DOMAIN CONTAINING PROTEIN, EXPRESSED-RELATED"/>
    <property type="match status" value="1"/>
</dbReference>
<dbReference type="PROSITE" id="PS50097">
    <property type="entry name" value="BTB"/>
    <property type="match status" value="1"/>
</dbReference>
<feature type="compositionally biased region" description="Gly residues" evidence="3">
    <location>
        <begin position="362"/>
        <end position="377"/>
    </location>
</feature>
<dbReference type="EMBL" id="CM026427">
    <property type="protein sequence ID" value="KAG0569286.1"/>
    <property type="molecule type" value="Genomic_DNA"/>
</dbReference>
<feature type="region of interest" description="Disordered" evidence="3">
    <location>
        <begin position="322"/>
        <end position="392"/>
    </location>
</feature>
<evidence type="ECO:0000256" key="1">
    <source>
        <dbReference type="ARBA" id="ARBA00002668"/>
    </source>
</evidence>
<feature type="region of interest" description="Disordered" evidence="3">
    <location>
        <begin position="593"/>
        <end position="613"/>
    </location>
</feature>
<dbReference type="Gene3D" id="3.30.710.10">
    <property type="entry name" value="Potassium Channel Kv1.1, Chain A"/>
    <property type="match status" value="1"/>
</dbReference>
<gene>
    <name evidence="5" type="ORF">KC19_6G080200</name>
</gene>
<comment type="caution">
    <text evidence="5">The sequence shown here is derived from an EMBL/GenBank/DDBJ whole genome shotgun (WGS) entry which is preliminary data.</text>
</comment>
<evidence type="ECO:0000313" key="6">
    <source>
        <dbReference type="Proteomes" id="UP000822688"/>
    </source>
</evidence>
<dbReference type="InterPro" id="IPR044822">
    <property type="entry name" value="Myb_DNA-bind_4"/>
</dbReference>
<dbReference type="PANTHER" id="PTHR47274:SF10">
    <property type="entry name" value="BTB DOMAIN-CONTAINING PROTEIN"/>
    <property type="match status" value="1"/>
</dbReference>
<dbReference type="InterPro" id="IPR011333">
    <property type="entry name" value="SKP1/BTB/POZ_sf"/>
</dbReference>
<dbReference type="CDD" id="cd18186">
    <property type="entry name" value="BTB_POZ_ZBTB_KLHL-like"/>
    <property type="match status" value="1"/>
</dbReference>
<feature type="compositionally biased region" description="Basic and acidic residues" evidence="3">
    <location>
        <begin position="333"/>
        <end position="347"/>
    </location>
</feature>
<dbReference type="Gene3D" id="1.10.10.60">
    <property type="entry name" value="Homeodomain-like"/>
    <property type="match status" value="1"/>
</dbReference>
<dbReference type="Pfam" id="PF13837">
    <property type="entry name" value="Myb_DNA-bind_4"/>
    <property type="match status" value="1"/>
</dbReference>
<dbReference type="SUPFAM" id="SSF54695">
    <property type="entry name" value="POZ domain"/>
    <property type="match status" value="1"/>
</dbReference>
<name>A0A8T0HBR5_CERPU</name>
<organism evidence="5 6">
    <name type="scientific">Ceratodon purpureus</name>
    <name type="common">Fire moss</name>
    <name type="synonym">Dicranum purpureum</name>
    <dbReference type="NCBI Taxonomy" id="3225"/>
    <lineage>
        <taxon>Eukaryota</taxon>
        <taxon>Viridiplantae</taxon>
        <taxon>Streptophyta</taxon>
        <taxon>Embryophyta</taxon>
        <taxon>Bryophyta</taxon>
        <taxon>Bryophytina</taxon>
        <taxon>Bryopsida</taxon>
        <taxon>Dicranidae</taxon>
        <taxon>Pseudoditrichales</taxon>
        <taxon>Ditrichaceae</taxon>
        <taxon>Ceratodon</taxon>
    </lineage>
</organism>
<dbReference type="InterPro" id="IPR000210">
    <property type="entry name" value="BTB/POZ_dom"/>
</dbReference>
<evidence type="ECO:0000259" key="4">
    <source>
        <dbReference type="PROSITE" id="PS50097"/>
    </source>
</evidence>
<evidence type="ECO:0000313" key="5">
    <source>
        <dbReference type="EMBL" id="KAG0569286.1"/>
    </source>
</evidence>
<comment type="function">
    <text evidence="1">May act as a substrate-specific adapter of an E3 ubiquitin-protein ligase complex (CUL3-RBX1-BTB) which mediates the ubiquitination and subsequent proteasomal degradation of target proteins.</text>
</comment>
<dbReference type="SMART" id="SM00225">
    <property type="entry name" value="BTB"/>
    <property type="match status" value="1"/>
</dbReference>
<dbReference type="Pfam" id="PF00651">
    <property type="entry name" value="BTB"/>
    <property type="match status" value="1"/>
</dbReference>
<keyword evidence="6" id="KW-1185">Reference proteome</keyword>
<reference evidence="5 6" key="1">
    <citation type="submission" date="2020-06" db="EMBL/GenBank/DDBJ databases">
        <title>WGS assembly of Ceratodon purpureus strain R40.</title>
        <authorList>
            <person name="Carey S.B."/>
            <person name="Jenkins J."/>
            <person name="Shu S."/>
            <person name="Lovell J.T."/>
            <person name="Sreedasyam A."/>
            <person name="Maumus F."/>
            <person name="Tiley G.P."/>
            <person name="Fernandez-Pozo N."/>
            <person name="Barry K."/>
            <person name="Chen C."/>
            <person name="Wang M."/>
            <person name="Lipzen A."/>
            <person name="Daum C."/>
            <person name="Saski C.A."/>
            <person name="Payton A.C."/>
            <person name="Mcbreen J.C."/>
            <person name="Conrad R.E."/>
            <person name="Kollar L.M."/>
            <person name="Olsson S."/>
            <person name="Huttunen S."/>
            <person name="Landis J.B."/>
            <person name="Wickett N.J."/>
            <person name="Johnson M.G."/>
            <person name="Rensing S.A."/>
            <person name="Grimwood J."/>
            <person name="Schmutz J."/>
            <person name="Mcdaniel S.F."/>
        </authorList>
    </citation>
    <scope>NUCLEOTIDE SEQUENCE [LARGE SCALE GENOMIC DNA]</scope>
    <source>
        <strain evidence="5 6">R40</strain>
    </source>
</reference>